<feature type="region of interest" description="Disordered" evidence="1">
    <location>
        <begin position="691"/>
        <end position="747"/>
    </location>
</feature>
<dbReference type="Gene3D" id="1.10.1410.10">
    <property type="match status" value="1"/>
</dbReference>
<dbReference type="Pfam" id="PF22600">
    <property type="entry name" value="MTPAP-like_central"/>
    <property type="match status" value="1"/>
</dbReference>
<name>A0AAX6GDS1_IRIPA</name>
<evidence type="ECO:0000313" key="5">
    <source>
        <dbReference type="Proteomes" id="UP001140949"/>
    </source>
</evidence>
<reference evidence="4" key="1">
    <citation type="journal article" date="2023" name="GigaByte">
        <title>Genome assembly of the bearded iris, Iris pallida Lam.</title>
        <authorList>
            <person name="Bruccoleri R.E."/>
            <person name="Oakeley E.J."/>
            <person name="Faust A.M.E."/>
            <person name="Altorfer M."/>
            <person name="Dessus-Babus S."/>
            <person name="Burckhardt D."/>
            <person name="Oertli M."/>
            <person name="Naumann U."/>
            <person name="Petersen F."/>
            <person name="Wong J."/>
        </authorList>
    </citation>
    <scope>NUCLEOTIDE SEQUENCE</scope>
    <source>
        <strain evidence="4">GSM-AAB239-AS_SAM_17_03QT</strain>
    </source>
</reference>
<protein>
    <recommendedName>
        <fullName evidence="6">PAP/OAS1 substrate-binding domain superfamily</fullName>
    </recommendedName>
</protein>
<dbReference type="PANTHER" id="PTHR45979">
    <property type="entry name" value="PAP/OAS1 SUBSTRATE-BINDING DOMAIN SUPERFAMILY"/>
    <property type="match status" value="1"/>
</dbReference>
<gene>
    <name evidence="4" type="ORF">M6B38_370860</name>
</gene>
<accession>A0AAX6GDS1</accession>
<proteinExistence type="predicted"/>
<evidence type="ECO:0008006" key="6">
    <source>
        <dbReference type="Google" id="ProtNLM"/>
    </source>
</evidence>
<feature type="domain" description="PAP/OAS1 substrate-binding-related" evidence="3">
    <location>
        <begin position="174"/>
        <end position="366"/>
    </location>
</feature>
<feature type="compositionally biased region" description="Polar residues" evidence="1">
    <location>
        <begin position="426"/>
        <end position="439"/>
    </location>
</feature>
<comment type="caution">
    <text evidence="4">The sequence shown here is derived from an EMBL/GenBank/DDBJ whole genome shotgun (WGS) entry which is preliminary data.</text>
</comment>
<feature type="compositionally biased region" description="Basic and acidic residues" evidence="1">
    <location>
        <begin position="842"/>
        <end position="856"/>
    </location>
</feature>
<feature type="region of interest" description="Disordered" evidence="1">
    <location>
        <begin position="426"/>
        <end position="482"/>
    </location>
</feature>
<feature type="region of interest" description="Disordered" evidence="1">
    <location>
        <begin position="521"/>
        <end position="551"/>
    </location>
</feature>
<dbReference type="InterPro" id="IPR054708">
    <property type="entry name" value="MTPAP-like_central"/>
</dbReference>
<evidence type="ECO:0000259" key="2">
    <source>
        <dbReference type="Pfam" id="PF22600"/>
    </source>
</evidence>
<dbReference type="Gene3D" id="3.30.460.10">
    <property type="entry name" value="Beta Polymerase, domain 2"/>
    <property type="match status" value="1"/>
</dbReference>
<evidence type="ECO:0000313" key="4">
    <source>
        <dbReference type="EMBL" id="KAJ6826874.1"/>
    </source>
</evidence>
<dbReference type="InterPro" id="IPR058921">
    <property type="entry name" value="PAP/OAS1-rel"/>
</dbReference>
<sequence>MGDLQAWIPQPNFAPGLPSPASNPHPTEVADSSWRRAEEATADVIESIQPTMVSERRRKEVVEYVQRLIGGFLGCEVFPFGSVPLRTYLPDGDIDLTALAMPNSEDNLANDVRSVLEMEEQNEHAEFEVKDVQYIHAEVKLVKCLVQNIVVDISFNQIGGLCTLCFLEKVDQLIAKDHLFKRSIILIKAWCYYESRILGAHHGLISTYALETLVLYIFHLFHSSLDGPLAVLYRFLEYYSKFDWDNYCISLYGPVSVSSLPELVADTPENEGGELLLPKEFLKKCSEMFSVPPRGFESNSRIFPQKHLNIIDPLKENNNLGRSVSRANFYRIRSAFTYGARKLGKILLLPSNRMEYEVKMFFTNTLDRHGSGERPDVRDALPNCLRSTSNNHKGVASAQLELKATDPDGQLCEEINAIKLEINTTKFSGPEENGTTAESNGLLDDRCLVGDGRDHAAGRSSVPSHSRGKNKTSLSANEKSKPQSGKYFYASYLPYHPENVRQNGGPGVAVAAKLAIGDRVSSTRPLPSHEEVRLVQLDSSESESSTSSSTSWLSNHGSLASSWNTLLPNSHPSDCSLAGTTGNGCSESPEPNKLSDLSGDVELHFRSLQYAQLWQESILGTIFPPGGHLSSSFQFQNKHSWDPTWRRGVYTNFNTNGMPPGPPFPHPGSYPIAQSFISGAYGIEDLPKPRGTGTYFPNTNYHTYNKERQSSGRGKNPGLVNNLSRHRNNGRAETPQDTNFQEKSNLERPEQLQLPVINGTYHGKMAVLDVAHTARSALKENNTNGFVFPREGRLEFGSFGSVPLGASSTEPGKRPDSVSPRTPGPGQAIPASNVLRPSMGSNHERSTQAYQLKDEGDFPPLSG</sequence>
<feature type="compositionally biased region" description="Polar residues" evidence="1">
    <location>
        <begin position="574"/>
        <end position="586"/>
    </location>
</feature>
<dbReference type="CDD" id="cd05402">
    <property type="entry name" value="NT_PAP_TUTase"/>
    <property type="match status" value="1"/>
</dbReference>
<feature type="region of interest" description="Disordered" evidence="1">
    <location>
        <begin position="799"/>
        <end position="863"/>
    </location>
</feature>
<feature type="domain" description="Poly(A) RNA polymerase mitochondrial-like central palm" evidence="2">
    <location>
        <begin position="41"/>
        <end position="161"/>
    </location>
</feature>
<keyword evidence="5" id="KW-1185">Reference proteome</keyword>
<evidence type="ECO:0000256" key="1">
    <source>
        <dbReference type="SAM" id="MobiDB-lite"/>
    </source>
</evidence>
<dbReference type="Proteomes" id="UP001140949">
    <property type="component" value="Unassembled WGS sequence"/>
</dbReference>
<dbReference type="InterPro" id="IPR058920">
    <property type="entry name" value="PAP-OAS1-bd-rel"/>
</dbReference>
<dbReference type="SUPFAM" id="SSF81631">
    <property type="entry name" value="PAP/OAS1 substrate-binding domain"/>
    <property type="match status" value="1"/>
</dbReference>
<reference evidence="4" key="2">
    <citation type="submission" date="2023-04" db="EMBL/GenBank/DDBJ databases">
        <authorList>
            <person name="Bruccoleri R.E."/>
            <person name="Oakeley E.J."/>
            <person name="Faust A.-M."/>
            <person name="Dessus-Babus S."/>
            <person name="Altorfer M."/>
            <person name="Burckhardt D."/>
            <person name="Oertli M."/>
            <person name="Naumann U."/>
            <person name="Petersen F."/>
            <person name="Wong J."/>
        </authorList>
    </citation>
    <scope>NUCLEOTIDE SEQUENCE</scope>
    <source>
        <strain evidence="4">GSM-AAB239-AS_SAM_17_03QT</strain>
        <tissue evidence="4">Leaf</tissue>
    </source>
</reference>
<dbReference type="FunFam" id="1.10.1410.10:FF:000013">
    <property type="entry name" value="PAP/OAS1 substrate-binding domain superfamily"/>
    <property type="match status" value="1"/>
</dbReference>
<dbReference type="PANTHER" id="PTHR45979:SF2">
    <property type="entry name" value="PAP_OAS1 SUBSTRATE-BINDING DOMAIN SUPERFAMILY"/>
    <property type="match status" value="1"/>
</dbReference>
<feature type="compositionally biased region" description="Low complexity" evidence="1">
    <location>
        <begin position="542"/>
        <end position="551"/>
    </location>
</feature>
<dbReference type="SUPFAM" id="SSF81301">
    <property type="entry name" value="Nucleotidyltransferase"/>
    <property type="match status" value="1"/>
</dbReference>
<feature type="region of interest" description="Disordered" evidence="1">
    <location>
        <begin position="11"/>
        <end position="35"/>
    </location>
</feature>
<dbReference type="InterPro" id="IPR043519">
    <property type="entry name" value="NT_sf"/>
</dbReference>
<feature type="region of interest" description="Disordered" evidence="1">
    <location>
        <begin position="574"/>
        <end position="596"/>
    </location>
</feature>
<dbReference type="AlphaFoldDB" id="A0AAX6GDS1"/>
<organism evidence="4 5">
    <name type="scientific">Iris pallida</name>
    <name type="common">Sweet iris</name>
    <dbReference type="NCBI Taxonomy" id="29817"/>
    <lineage>
        <taxon>Eukaryota</taxon>
        <taxon>Viridiplantae</taxon>
        <taxon>Streptophyta</taxon>
        <taxon>Embryophyta</taxon>
        <taxon>Tracheophyta</taxon>
        <taxon>Spermatophyta</taxon>
        <taxon>Magnoliopsida</taxon>
        <taxon>Liliopsida</taxon>
        <taxon>Asparagales</taxon>
        <taxon>Iridaceae</taxon>
        <taxon>Iridoideae</taxon>
        <taxon>Irideae</taxon>
        <taxon>Iris</taxon>
    </lineage>
</organism>
<evidence type="ECO:0000259" key="3">
    <source>
        <dbReference type="Pfam" id="PF26180"/>
    </source>
</evidence>
<feature type="compositionally biased region" description="Basic and acidic residues" evidence="1">
    <location>
        <begin position="443"/>
        <end position="457"/>
    </location>
</feature>
<dbReference type="EMBL" id="JANAVB010020598">
    <property type="protein sequence ID" value="KAJ6826874.1"/>
    <property type="molecule type" value="Genomic_DNA"/>
</dbReference>
<dbReference type="Pfam" id="PF26180">
    <property type="entry name" value="PAP-OAS1"/>
    <property type="match status" value="1"/>
</dbReference>